<gene>
    <name evidence="1" type="ORF">S01H1_03570</name>
</gene>
<accession>X0SRP2</accession>
<comment type="caution">
    <text evidence="1">The sequence shown here is derived from an EMBL/GenBank/DDBJ whole genome shotgun (WGS) entry which is preliminary data.</text>
</comment>
<dbReference type="AlphaFoldDB" id="X0SRP2"/>
<organism evidence="1">
    <name type="scientific">marine sediment metagenome</name>
    <dbReference type="NCBI Taxonomy" id="412755"/>
    <lineage>
        <taxon>unclassified sequences</taxon>
        <taxon>metagenomes</taxon>
        <taxon>ecological metagenomes</taxon>
    </lineage>
</organism>
<name>X0SRP2_9ZZZZ</name>
<reference evidence="1" key="1">
    <citation type="journal article" date="2014" name="Front. Microbiol.">
        <title>High frequency of phylogenetically diverse reductive dehalogenase-homologous genes in deep subseafloor sedimentary metagenomes.</title>
        <authorList>
            <person name="Kawai M."/>
            <person name="Futagami T."/>
            <person name="Toyoda A."/>
            <person name="Takaki Y."/>
            <person name="Nishi S."/>
            <person name="Hori S."/>
            <person name="Arai W."/>
            <person name="Tsubouchi T."/>
            <person name="Morono Y."/>
            <person name="Uchiyama I."/>
            <person name="Ito T."/>
            <person name="Fujiyama A."/>
            <person name="Inagaki F."/>
            <person name="Takami H."/>
        </authorList>
    </citation>
    <scope>NUCLEOTIDE SEQUENCE</scope>
    <source>
        <strain evidence="1">Expedition CK06-06</strain>
    </source>
</reference>
<sequence length="79" mass="9057">MEIETNNNATEPSFSNSEGDDIIKVRAIISCPSGDYKKKFKNKFPRKDLELMVVAFKIFDFMTCSKCGELLNLNLEFEI</sequence>
<proteinExistence type="predicted"/>
<evidence type="ECO:0000313" key="1">
    <source>
        <dbReference type="EMBL" id="GAF78552.1"/>
    </source>
</evidence>
<dbReference type="EMBL" id="BARS01001936">
    <property type="protein sequence ID" value="GAF78552.1"/>
    <property type="molecule type" value="Genomic_DNA"/>
</dbReference>
<protein>
    <submittedName>
        <fullName evidence="1">Uncharacterized protein</fullName>
    </submittedName>
</protein>